<evidence type="ECO:0000256" key="5">
    <source>
        <dbReference type="ARBA" id="ARBA00023136"/>
    </source>
</evidence>
<feature type="domain" description="VTT" evidence="7">
    <location>
        <begin position="75"/>
        <end position="191"/>
    </location>
</feature>
<dbReference type="PANTHER" id="PTHR12677:SF59">
    <property type="entry name" value="GOLGI APPARATUS MEMBRANE PROTEIN TVP38-RELATED"/>
    <property type="match status" value="1"/>
</dbReference>
<keyword evidence="3 6" id="KW-0812">Transmembrane</keyword>
<evidence type="ECO:0000313" key="9">
    <source>
        <dbReference type="Proteomes" id="UP000027725"/>
    </source>
</evidence>
<dbReference type="Proteomes" id="UP000027725">
    <property type="component" value="Unassembled WGS sequence"/>
</dbReference>
<evidence type="ECO:0000256" key="3">
    <source>
        <dbReference type="ARBA" id="ARBA00022692"/>
    </source>
</evidence>
<feature type="transmembrane region" description="Helical" evidence="6">
    <location>
        <begin position="203"/>
        <end position="221"/>
    </location>
</feature>
<evidence type="ECO:0000256" key="1">
    <source>
        <dbReference type="ARBA" id="ARBA00004651"/>
    </source>
</evidence>
<accession>A0A074T9V6</accession>
<evidence type="ECO:0000313" key="8">
    <source>
        <dbReference type="EMBL" id="KEP68586.1"/>
    </source>
</evidence>
<gene>
    <name evidence="8" type="ORF">DL1_09645</name>
</gene>
<feature type="transmembrane region" description="Helical" evidence="6">
    <location>
        <begin position="56"/>
        <end position="76"/>
    </location>
</feature>
<dbReference type="GO" id="GO:0005886">
    <property type="term" value="C:plasma membrane"/>
    <property type="evidence" value="ECO:0007669"/>
    <property type="project" value="UniProtKB-SubCell"/>
</dbReference>
<keyword evidence="5 6" id="KW-0472">Membrane</keyword>
<dbReference type="EMBL" id="JHEH01000028">
    <property type="protein sequence ID" value="KEP68586.1"/>
    <property type="molecule type" value="Genomic_DNA"/>
</dbReference>
<reference evidence="8 9" key="1">
    <citation type="submission" date="2014-03" db="EMBL/GenBank/DDBJ databases">
        <title>The draft genome sequence of Thioclava dalianensis DLFJ1-1.</title>
        <authorList>
            <person name="Lai Q."/>
            <person name="Shao Z."/>
        </authorList>
    </citation>
    <scope>NUCLEOTIDE SEQUENCE [LARGE SCALE GENOMIC DNA]</scope>
    <source>
        <strain evidence="8 9">DLFJ1-1</strain>
    </source>
</reference>
<evidence type="ECO:0000256" key="6">
    <source>
        <dbReference type="RuleBase" id="RU366058"/>
    </source>
</evidence>
<dbReference type="eggNOG" id="COG0398">
    <property type="taxonomic scope" value="Bacteria"/>
</dbReference>
<feature type="transmembrane region" description="Helical" evidence="6">
    <location>
        <begin position="12"/>
        <end position="36"/>
    </location>
</feature>
<organism evidence="8 9">
    <name type="scientific">Thioclava dalianensis</name>
    <dbReference type="NCBI Taxonomy" id="1185766"/>
    <lineage>
        <taxon>Bacteria</taxon>
        <taxon>Pseudomonadati</taxon>
        <taxon>Pseudomonadota</taxon>
        <taxon>Alphaproteobacteria</taxon>
        <taxon>Rhodobacterales</taxon>
        <taxon>Paracoccaceae</taxon>
        <taxon>Thioclava</taxon>
    </lineage>
</organism>
<evidence type="ECO:0000259" key="7">
    <source>
        <dbReference type="Pfam" id="PF09335"/>
    </source>
</evidence>
<keyword evidence="4 6" id="KW-1133">Transmembrane helix</keyword>
<comment type="similarity">
    <text evidence="6">Belongs to the TVP38/TMEM64 family.</text>
</comment>
<keyword evidence="2 6" id="KW-1003">Cell membrane</keyword>
<proteinExistence type="inferred from homology"/>
<dbReference type="OrthoDB" id="9812980at2"/>
<keyword evidence="9" id="KW-1185">Reference proteome</keyword>
<comment type="subcellular location">
    <subcellularLocation>
        <location evidence="1 6">Cell membrane</location>
        <topology evidence="1 6">Multi-pass membrane protein</topology>
    </subcellularLocation>
</comment>
<dbReference type="InterPro" id="IPR015414">
    <property type="entry name" value="TMEM64"/>
</dbReference>
<feature type="transmembrane region" description="Helical" evidence="6">
    <location>
        <begin position="88"/>
        <end position="112"/>
    </location>
</feature>
<dbReference type="PANTHER" id="PTHR12677">
    <property type="entry name" value="GOLGI APPARATUS MEMBRANE PROTEIN TVP38-RELATED"/>
    <property type="match status" value="1"/>
</dbReference>
<evidence type="ECO:0000256" key="2">
    <source>
        <dbReference type="ARBA" id="ARBA00022475"/>
    </source>
</evidence>
<comment type="caution">
    <text evidence="8">The sequence shown here is derived from an EMBL/GenBank/DDBJ whole genome shotgun (WGS) entry which is preliminary data.</text>
</comment>
<dbReference type="RefSeq" id="WP_028095411.1">
    <property type="nucleotide sequence ID" value="NZ_FOVB01000014.1"/>
</dbReference>
<feature type="transmembrane region" description="Helical" evidence="6">
    <location>
        <begin position="168"/>
        <end position="191"/>
    </location>
</feature>
<sequence length="230" mass="24091">MIVQAWGYGRLIGCLAIATVLSLAVFGLFSGTVSLSNLGVAFSQAEVQRHIENAGAVGPLAVIALMALAIVASPIPSAPIALAAGAAFGHYLGAAYVAIGSELGATIAFVIARKLGRSTVRRFLGKYSEFGLLGSQKALMLSVFASRLLPFVSFDAISYVAGLSQLHLWRFMLATFAGILPASFVLAHFGAVAMSGDWGTAEWITIGLGVVTALPFVFLTLKNRKQIDDE</sequence>
<dbReference type="STRING" id="1185766.SAMN05216224_11440"/>
<dbReference type="InterPro" id="IPR032816">
    <property type="entry name" value="VTT_dom"/>
</dbReference>
<protein>
    <recommendedName>
        <fullName evidence="6">TVP38/TMEM64 family membrane protein</fullName>
    </recommendedName>
</protein>
<dbReference type="AlphaFoldDB" id="A0A074T9V6"/>
<name>A0A074T9V6_9RHOB</name>
<dbReference type="Pfam" id="PF09335">
    <property type="entry name" value="VTT_dom"/>
    <property type="match status" value="1"/>
</dbReference>
<evidence type="ECO:0000256" key="4">
    <source>
        <dbReference type="ARBA" id="ARBA00022989"/>
    </source>
</evidence>